<proteinExistence type="predicted"/>
<name>A0A2T8KWI9_9POAL</name>
<reference evidence="1" key="1">
    <citation type="submission" date="2018-04" db="EMBL/GenBank/DDBJ databases">
        <title>WGS assembly of Panicum hallii.</title>
        <authorList>
            <person name="Lovell J."/>
            <person name="Jenkins J."/>
            <person name="Lowry D."/>
            <person name="Mamidi S."/>
            <person name="Sreedasyam A."/>
            <person name="Weng X."/>
            <person name="Barry K."/>
            <person name="Bonette J."/>
            <person name="Campitelli B."/>
            <person name="Daum C."/>
            <person name="Gordon S."/>
            <person name="Gould B."/>
            <person name="Lipzen A."/>
            <person name="Macqueen A."/>
            <person name="Palacio-Mejia J."/>
            <person name="Plott C."/>
            <person name="Shakirov E."/>
            <person name="Shu S."/>
            <person name="Yoshinaga Y."/>
            <person name="Zane M."/>
            <person name="Rokhsar D."/>
            <person name="Grimwood J."/>
            <person name="Schmutz J."/>
            <person name="Juenger T."/>
        </authorList>
    </citation>
    <scope>NUCLEOTIDE SEQUENCE [LARGE SCALE GENOMIC DNA]</scope>
    <source>
        <strain evidence="1">FIL2</strain>
    </source>
</reference>
<organism evidence="1">
    <name type="scientific">Panicum hallii</name>
    <dbReference type="NCBI Taxonomy" id="206008"/>
    <lineage>
        <taxon>Eukaryota</taxon>
        <taxon>Viridiplantae</taxon>
        <taxon>Streptophyta</taxon>
        <taxon>Embryophyta</taxon>
        <taxon>Tracheophyta</taxon>
        <taxon>Spermatophyta</taxon>
        <taxon>Magnoliopsida</taxon>
        <taxon>Liliopsida</taxon>
        <taxon>Poales</taxon>
        <taxon>Poaceae</taxon>
        <taxon>PACMAD clade</taxon>
        <taxon>Panicoideae</taxon>
        <taxon>Panicodae</taxon>
        <taxon>Paniceae</taxon>
        <taxon>Panicinae</taxon>
        <taxon>Panicum</taxon>
        <taxon>Panicum sect. Panicum</taxon>
    </lineage>
</organism>
<dbReference type="Gramene" id="PVH66502">
    <property type="protein sequence ID" value="PVH66502"/>
    <property type="gene ID" value="PAHAL_1G264900"/>
</dbReference>
<sequence>MVQVESSFPMDYSSGASASGRARARWCYCRCFRRWCRCFCGCYCCNCFPDEPHDEPRAAAYA</sequence>
<dbReference type="EMBL" id="CM008046">
    <property type="protein sequence ID" value="PVH66502.1"/>
    <property type="molecule type" value="Genomic_DNA"/>
</dbReference>
<protein>
    <submittedName>
        <fullName evidence="1">Uncharacterized protein</fullName>
    </submittedName>
</protein>
<dbReference type="Proteomes" id="UP000243499">
    <property type="component" value="Chromosome 1"/>
</dbReference>
<gene>
    <name evidence="1" type="ORF">PAHAL_1G264900</name>
</gene>
<dbReference type="AlphaFoldDB" id="A0A2T8KWI9"/>
<evidence type="ECO:0000313" key="1">
    <source>
        <dbReference type="EMBL" id="PVH66502.1"/>
    </source>
</evidence>
<accession>A0A2T8KWI9</accession>